<name>A0AAV1HIF2_XYRNO</name>
<protein>
    <submittedName>
        <fullName evidence="4">Macrophage mannose receptor 1-like</fullName>
    </submittedName>
</protein>
<dbReference type="InterPro" id="IPR001304">
    <property type="entry name" value="C-type_lectin-like"/>
</dbReference>
<dbReference type="Gene3D" id="3.10.100.10">
    <property type="entry name" value="Mannose-Binding Protein A, subunit A"/>
    <property type="match status" value="2"/>
</dbReference>
<gene>
    <name evidence="4" type="ORF">XNOV1_A041423</name>
</gene>
<keyword evidence="5" id="KW-1185">Reference proteome</keyword>
<keyword evidence="4" id="KW-0675">Receptor</keyword>
<keyword evidence="1" id="KW-1015">Disulfide bond</keyword>
<evidence type="ECO:0000256" key="1">
    <source>
        <dbReference type="ARBA" id="ARBA00023157"/>
    </source>
</evidence>
<evidence type="ECO:0000256" key="2">
    <source>
        <dbReference type="SAM" id="SignalP"/>
    </source>
</evidence>
<dbReference type="Proteomes" id="UP001178508">
    <property type="component" value="Chromosome 21"/>
</dbReference>
<evidence type="ECO:0000259" key="3">
    <source>
        <dbReference type="PROSITE" id="PS50041"/>
    </source>
</evidence>
<dbReference type="EMBL" id="OY660884">
    <property type="protein sequence ID" value="CAJ1084182.1"/>
    <property type="molecule type" value="Genomic_DNA"/>
</dbReference>
<reference evidence="4" key="1">
    <citation type="submission" date="2023-08" db="EMBL/GenBank/DDBJ databases">
        <authorList>
            <person name="Alioto T."/>
            <person name="Alioto T."/>
            <person name="Gomez Garrido J."/>
        </authorList>
    </citation>
    <scope>NUCLEOTIDE SEQUENCE</scope>
</reference>
<proteinExistence type="predicted"/>
<dbReference type="InterPro" id="IPR016186">
    <property type="entry name" value="C-type_lectin-like/link_sf"/>
</dbReference>
<dbReference type="SMART" id="SM00034">
    <property type="entry name" value="CLECT"/>
    <property type="match status" value="2"/>
</dbReference>
<feature type="domain" description="C-type lectin" evidence="3">
    <location>
        <begin position="126"/>
        <end position="244"/>
    </location>
</feature>
<evidence type="ECO:0000313" key="5">
    <source>
        <dbReference type="Proteomes" id="UP001178508"/>
    </source>
</evidence>
<feature type="chain" id="PRO_5043606409" evidence="2">
    <location>
        <begin position="20"/>
        <end position="244"/>
    </location>
</feature>
<evidence type="ECO:0000313" key="4">
    <source>
        <dbReference type="EMBL" id="CAJ1084182.1"/>
    </source>
</evidence>
<organism evidence="4 5">
    <name type="scientific">Xyrichtys novacula</name>
    <name type="common">Pearly razorfish</name>
    <name type="synonym">Hemipteronotus novacula</name>
    <dbReference type="NCBI Taxonomy" id="13765"/>
    <lineage>
        <taxon>Eukaryota</taxon>
        <taxon>Metazoa</taxon>
        <taxon>Chordata</taxon>
        <taxon>Craniata</taxon>
        <taxon>Vertebrata</taxon>
        <taxon>Euteleostomi</taxon>
        <taxon>Actinopterygii</taxon>
        <taxon>Neopterygii</taxon>
        <taxon>Teleostei</taxon>
        <taxon>Neoteleostei</taxon>
        <taxon>Acanthomorphata</taxon>
        <taxon>Eupercaria</taxon>
        <taxon>Labriformes</taxon>
        <taxon>Labridae</taxon>
        <taxon>Xyrichtys</taxon>
    </lineage>
</organism>
<accession>A0AAV1HIF2</accession>
<sequence>MKKIIFFIVFCTAVEEGSGEHIFVSLEKTWYEAQAYCREKYTDLSFITSQSEQNRLQAASGQNITTGWIGLHKESINSSVWKWSGGEHITYQNWGYWQPDNYNGRESVVQIWYGGKWNDFEPSFELPFYCISVTAVQVRRTWEEALEHCRETDTDLASLHSEWEMHQVLSGIQHDHITEGVWIGLRFLGDRWLWLDGGSMLYEAWPEGEHQDYQCPIQKRCGALTKGGRWGNWDCEEKLNFICN</sequence>
<dbReference type="InterPro" id="IPR018378">
    <property type="entry name" value="C-type_lectin_CS"/>
</dbReference>
<dbReference type="PANTHER" id="PTHR45784:SF8">
    <property type="entry name" value="C-TYPE MANNOSE RECEPTOR 2-RELATED"/>
    <property type="match status" value="1"/>
</dbReference>
<dbReference type="PANTHER" id="PTHR45784">
    <property type="entry name" value="C-TYPE LECTIN DOMAIN FAMILY 20 MEMBER A-RELATED"/>
    <property type="match status" value="1"/>
</dbReference>
<feature type="domain" description="C-type lectin" evidence="3">
    <location>
        <begin position="21"/>
        <end position="131"/>
    </location>
</feature>
<dbReference type="PROSITE" id="PS00615">
    <property type="entry name" value="C_TYPE_LECTIN_1"/>
    <property type="match status" value="1"/>
</dbReference>
<feature type="signal peptide" evidence="2">
    <location>
        <begin position="1"/>
        <end position="19"/>
    </location>
</feature>
<dbReference type="Pfam" id="PF00059">
    <property type="entry name" value="Lectin_C"/>
    <property type="match status" value="2"/>
</dbReference>
<keyword evidence="2" id="KW-0732">Signal</keyword>
<dbReference type="AlphaFoldDB" id="A0AAV1HIF2"/>
<dbReference type="InterPro" id="IPR016187">
    <property type="entry name" value="CTDL_fold"/>
</dbReference>
<dbReference type="SUPFAM" id="SSF56436">
    <property type="entry name" value="C-type lectin-like"/>
    <property type="match status" value="2"/>
</dbReference>
<dbReference type="PROSITE" id="PS50041">
    <property type="entry name" value="C_TYPE_LECTIN_2"/>
    <property type="match status" value="2"/>
</dbReference>